<dbReference type="Proteomes" id="UP000240957">
    <property type="component" value="Unassembled WGS sequence"/>
</dbReference>
<reference evidence="2" key="4">
    <citation type="submission" date="2024-09" db="EMBL/GenBank/DDBJ databases">
        <authorList>
            <person name="Sun Q."/>
            <person name="Mori K."/>
        </authorList>
    </citation>
    <scope>NUCLEOTIDE SEQUENCE</scope>
    <source>
        <strain evidence="2">KCTC 62575</strain>
    </source>
</reference>
<evidence type="ECO:0000256" key="1">
    <source>
        <dbReference type="SAM" id="Phobius"/>
    </source>
</evidence>
<sequence>MAKLRHRKHHKKFDPNKIHLHHLRQQWMEQQVIESQLRKDQTFKTKYYKQQFDLPLKGKPAYVVSMIIKYFILVFILQLIFFVWIVFYTIFEDVFEFIKFLDPEVFMEVHTTIFLSLLLVLPIFILFYRTISTSQSKAIIQNFQIHLDTVVILFTDGSTEQIYYCDIDSVHMVSVGKTHRMEIRYTLIHKKELQDYPRMFELDFTFKKVFFLKNKYQMYSAFLQQLQIKNPSAKIYTGFWYKSYFNMENFQLNERRLFLLKWSNVLFWVVFVSVSFAAIFYPAYQHLL</sequence>
<comment type="caution">
    <text evidence="3">The sequence shown here is derived from an EMBL/GenBank/DDBJ whole genome shotgun (WGS) entry which is preliminary data.</text>
</comment>
<dbReference type="EMBL" id="PYIX02000009">
    <property type="protein sequence ID" value="RFC84116.1"/>
    <property type="molecule type" value="Genomic_DNA"/>
</dbReference>
<feature type="transmembrane region" description="Helical" evidence="1">
    <location>
        <begin position="265"/>
        <end position="284"/>
    </location>
</feature>
<evidence type="ECO:0000313" key="4">
    <source>
        <dbReference type="Proteomes" id="UP000240957"/>
    </source>
</evidence>
<evidence type="ECO:0000313" key="2">
    <source>
        <dbReference type="EMBL" id="MFC2997805.1"/>
    </source>
</evidence>
<accession>A0A371YRK1</accession>
<dbReference type="RefSeq" id="WP_107007697.1">
    <property type="nucleotide sequence ID" value="NZ_JBHRSF010000157.1"/>
</dbReference>
<feature type="transmembrane region" description="Helical" evidence="1">
    <location>
        <begin position="111"/>
        <end position="128"/>
    </location>
</feature>
<evidence type="ECO:0000313" key="3">
    <source>
        <dbReference type="EMBL" id="RFC84116.1"/>
    </source>
</evidence>
<feature type="transmembrane region" description="Helical" evidence="1">
    <location>
        <begin position="67"/>
        <end position="91"/>
    </location>
</feature>
<keyword evidence="1" id="KW-1133">Transmembrane helix</keyword>
<dbReference type="AlphaFoldDB" id="A0A371YRK1"/>
<reference evidence="3 4" key="2">
    <citation type="submission" date="2018-08" db="EMBL/GenBank/DDBJ databases">
        <title>The draft genome of Acinetobacter sichuanensis strain WCHAc060041.</title>
        <authorList>
            <person name="Qin J."/>
            <person name="Feng Y."/>
            <person name="Zong Z."/>
        </authorList>
    </citation>
    <scope>NUCLEOTIDE SEQUENCE [LARGE SCALE GENOMIC DNA]</scope>
    <source>
        <strain evidence="3 4">WCHAc060041</strain>
    </source>
</reference>
<dbReference type="Proteomes" id="UP001595455">
    <property type="component" value="Unassembled WGS sequence"/>
</dbReference>
<keyword evidence="5" id="KW-1185">Reference proteome</keyword>
<reference evidence="2" key="1">
    <citation type="journal article" date="2014" name="Int. J. Syst. Evol. Microbiol.">
        <title>Complete genome of a new Firmicutes species belonging to the dominant human colonic microbiota ('Ruminococcus bicirculans') reveals two chromosomes and a selective capacity to utilize plant glucans.</title>
        <authorList>
            <consortium name="NISC Comparative Sequencing Program"/>
            <person name="Wegmann U."/>
            <person name="Louis P."/>
            <person name="Goesmann A."/>
            <person name="Henrissat B."/>
            <person name="Duncan S.H."/>
            <person name="Flint H.J."/>
        </authorList>
    </citation>
    <scope>NUCLEOTIDE SEQUENCE</scope>
    <source>
        <strain evidence="2">KCTC 62575</strain>
    </source>
</reference>
<dbReference type="EMBL" id="JBHRSF010000157">
    <property type="protein sequence ID" value="MFC2997805.1"/>
    <property type="molecule type" value="Genomic_DNA"/>
</dbReference>
<name>A0A371YRK1_9GAMM</name>
<keyword evidence="1" id="KW-0812">Transmembrane</keyword>
<keyword evidence="1" id="KW-0472">Membrane</keyword>
<dbReference type="OrthoDB" id="6679981at2"/>
<proteinExistence type="predicted"/>
<protein>
    <recommendedName>
        <fullName evidence="6">Transmembrane protein</fullName>
    </recommendedName>
</protein>
<reference evidence="5" key="3">
    <citation type="journal article" date="2019" name="Int. J. Syst. Evol. Microbiol.">
        <title>The Global Catalogue of Microorganisms (GCM) 10K type strain sequencing project: providing services to taxonomists for standard genome sequencing and annotation.</title>
        <authorList>
            <consortium name="The Broad Institute Genomics Platform"/>
            <consortium name="The Broad Institute Genome Sequencing Center for Infectious Disease"/>
            <person name="Wu L."/>
            <person name="Ma J."/>
        </authorList>
    </citation>
    <scope>NUCLEOTIDE SEQUENCE [LARGE SCALE GENOMIC DNA]</scope>
    <source>
        <strain evidence="5">KCTC 62575</strain>
    </source>
</reference>
<evidence type="ECO:0000313" key="5">
    <source>
        <dbReference type="Proteomes" id="UP001595455"/>
    </source>
</evidence>
<evidence type="ECO:0008006" key="6">
    <source>
        <dbReference type="Google" id="ProtNLM"/>
    </source>
</evidence>
<organism evidence="3 4">
    <name type="scientific">Acinetobacter sichuanensis</name>
    <dbReference type="NCBI Taxonomy" id="2136183"/>
    <lineage>
        <taxon>Bacteria</taxon>
        <taxon>Pseudomonadati</taxon>
        <taxon>Pseudomonadota</taxon>
        <taxon>Gammaproteobacteria</taxon>
        <taxon>Moraxellales</taxon>
        <taxon>Moraxellaceae</taxon>
        <taxon>Acinetobacter</taxon>
    </lineage>
</organism>
<gene>
    <name evidence="2" type="ORF">ACFODO_21645</name>
    <name evidence="3" type="ORF">C9E89_007890</name>
</gene>